<reference evidence="2" key="1">
    <citation type="submission" date="2015-01" db="EMBL/GenBank/DDBJ databases">
        <title>Comparative genome analysis of Bacillus coagulans HM-08, Clostridium butyricum HM-68, Bacillus subtilis HM-66 and Bacillus paralicheniformis BL-09.</title>
        <authorList>
            <person name="Zhang H."/>
        </authorList>
    </citation>
    <scope>NUCLEOTIDE SEQUENCE [LARGE SCALE GENOMIC DNA]</scope>
    <source>
        <strain evidence="2">HM-08</strain>
    </source>
</reference>
<evidence type="ECO:0000313" key="2">
    <source>
        <dbReference type="Proteomes" id="UP000032024"/>
    </source>
</evidence>
<proteinExistence type="predicted"/>
<dbReference type="EMBL" id="CP010525">
    <property type="protein sequence ID" value="AJO22108.1"/>
    <property type="molecule type" value="Genomic_DNA"/>
</dbReference>
<dbReference type="AlphaFoldDB" id="A0AAN0WBK2"/>
<gene>
    <name evidence="1" type="ORF">SB48_HM08orf02053</name>
</gene>
<dbReference type="Proteomes" id="UP000032024">
    <property type="component" value="Chromosome"/>
</dbReference>
<evidence type="ECO:0000313" key="1">
    <source>
        <dbReference type="EMBL" id="AJO22108.1"/>
    </source>
</evidence>
<accession>A0AAN0WBK2</accession>
<protein>
    <submittedName>
        <fullName evidence="1">Uncharacterized protein</fullName>
    </submittedName>
</protein>
<organism evidence="1 2">
    <name type="scientific">Heyndrickxia coagulans</name>
    <name type="common">Weizmannia coagulans</name>
    <dbReference type="NCBI Taxonomy" id="1398"/>
    <lineage>
        <taxon>Bacteria</taxon>
        <taxon>Bacillati</taxon>
        <taxon>Bacillota</taxon>
        <taxon>Bacilli</taxon>
        <taxon>Bacillales</taxon>
        <taxon>Bacillaceae</taxon>
        <taxon>Heyndrickxia</taxon>
    </lineage>
</organism>
<keyword evidence="2" id="KW-1185">Reference proteome</keyword>
<name>A0AAN0WBK2_HEYCO</name>
<sequence>MTLASFFSCSDAAISIPPDAFYTLYRYIFLKKESVPESTARFVRIYATS</sequence>